<gene>
    <name evidence="1" type="ORF">NCTC10638_02455</name>
</gene>
<evidence type="ECO:0000313" key="1">
    <source>
        <dbReference type="EMBL" id="STY61246.1"/>
    </source>
</evidence>
<organism evidence="1 2">
    <name type="scientific">Mannheimia haemolytica</name>
    <name type="common">Pasteurella haemolytica</name>
    <dbReference type="NCBI Taxonomy" id="75985"/>
    <lineage>
        <taxon>Bacteria</taxon>
        <taxon>Pseudomonadati</taxon>
        <taxon>Pseudomonadota</taxon>
        <taxon>Gammaproteobacteria</taxon>
        <taxon>Pasteurellales</taxon>
        <taxon>Pasteurellaceae</taxon>
        <taxon>Mannheimia</taxon>
    </lineage>
</organism>
<evidence type="ECO:0000313" key="2">
    <source>
        <dbReference type="Proteomes" id="UP000254802"/>
    </source>
</evidence>
<proteinExistence type="predicted"/>
<reference evidence="1 2" key="1">
    <citation type="submission" date="2018-06" db="EMBL/GenBank/DDBJ databases">
        <authorList>
            <consortium name="Pathogen Informatics"/>
            <person name="Doyle S."/>
        </authorList>
    </citation>
    <scope>NUCLEOTIDE SEQUENCE [LARGE SCALE GENOMIC DNA]</scope>
    <source>
        <strain evidence="1 2">NCTC10638</strain>
    </source>
</reference>
<sequence>MRLCDTDIKRYLDEGIIAITPRPSDDKFLAPLQMCV</sequence>
<name>A0A378N0E2_MANHA</name>
<dbReference type="EMBL" id="UGPN01000002">
    <property type="protein sequence ID" value="STY61246.1"/>
    <property type="molecule type" value="Genomic_DNA"/>
</dbReference>
<dbReference type="AlphaFoldDB" id="A0A378N0E2"/>
<dbReference type="Proteomes" id="UP000254802">
    <property type="component" value="Unassembled WGS sequence"/>
</dbReference>
<accession>A0A378N0E2</accession>
<protein>
    <submittedName>
        <fullName evidence="1">Uncharacterized protein</fullName>
    </submittedName>
</protein>